<accession>A0A4Q7IKG0</accession>
<name>A0A4Q7IKG0_9GAMM</name>
<reference evidence="1 2" key="1">
    <citation type="submission" date="2018-01" db="EMBL/GenBank/DDBJ databases">
        <title>Co-occurrence of chitin degradation, pigmentation and bioactivity in marine Pseudoalteromonas.</title>
        <authorList>
            <person name="Paulsen S."/>
            <person name="Gram L."/>
            <person name="Machado H."/>
        </authorList>
    </citation>
    <scope>NUCLEOTIDE SEQUENCE [LARGE SCALE GENOMIC DNA]</scope>
    <source>
        <strain evidence="1 2">S3898</strain>
    </source>
</reference>
<gene>
    <name evidence="1" type="ORF">C1E23_12690</name>
</gene>
<protein>
    <submittedName>
        <fullName evidence="1">Uncharacterized protein</fullName>
    </submittedName>
</protein>
<proteinExistence type="predicted"/>
<dbReference type="AlphaFoldDB" id="A0A4Q7IKG0"/>
<dbReference type="RefSeq" id="WP_130255926.1">
    <property type="nucleotide sequence ID" value="NZ_PPSX01000045.1"/>
</dbReference>
<dbReference type="EMBL" id="PPSX01000045">
    <property type="protein sequence ID" value="RZQ52644.1"/>
    <property type="molecule type" value="Genomic_DNA"/>
</dbReference>
<evidence type="ECO:0000313" key="1">
    <source>
        <dbReference type="EMBL" id="RZQ52644.1"/>
    </source>
</evidence>
<dbReference type="Proteomes" id="UP000291338">
    <property type="component" value="Unassembled WGS sequence"/>
</dbReference>
<organism evidence="1 2">
    <name type="scientific">Pseudoalteromonas phenolica</name>
    <dbReference type="NCBI Taxonomy" id="161398"/>
    <lineage>
        <taxon>Bacteria</taxon>
        <taxon>Pseudomonadati</taxon>
        <taxon>Pseudomonadota</taxon>
        <taxon>Gammaproteobacteria</taxon>
        <taxon>Alteromonadales</taxon>
        <taxon>Pseudoalteromonadaceae</taxon>
        <taxon>Pseudoalteromonas</taxon>
    </lineage>
</organism>
<evidence type="ECO:0000313" key="2">
    <source>
        <dbReference type="Proteomes" id="UP000291338"/>
    </source>
</evidence>
<comment type="caution">
    <text evidence="1">The sequence shown here is derived from an EMBL/GenBank/DDBJ whole genome shotgun (WGS) entry which is preliminary data.</text>
</comment>
<sequence length="87" mass="9533">MPNISKDKLKLLAVELENQIEENITDSAVQGLKIALSDTLDKAKNGKFKSTISTLNGSSAFSHGTLSEFRLLNEAFSKFKLYITLGV</sequence>